<dbReference type="PANTHER" id="PTHR24078:SF553">
    <property type="entry name" value="DNAJ HOMOLOG SUBFAMILY B MEMBER 5"/>
    <property type="match status" value="1"/>
</dbReference>
<dbReference type="CDD" id="cd06257">
    <property type="entry name" value="DnaJ"/>
    <property type="match status" value="1"/>
</dbReference>
<dbReference type="InterPro" id="IPR001623">
    <property type="entry name" value="DnaJ_domain"/>
</dbReference>
<dbReference type="FunFam" id="2.60.260.20:FF:000002">
    <property type="entry name" value="Dnaj homolog subfamily b member"/>
    <property type="match status" value="1"/>
</dbReference>
<dbReference type="PROSITE" id="PS00636">
    <property type="entry name" value="DNAJ_1"/>
    <property type="match status" value="1"/>
</dbReference>
<reference evidence="4 5" key="1">
    <citation type="submission" date="2019-06" db="EMBL/GenBank/DDBJ databases">
        <title>A chromosomal-level reference genome of Carpinus fangiana (Coryloideae, Betulaceae).</title>
        <authorList>
            <person name="Yang X."/>
            <person name="Wang Z."/>
            <person name="Zhang L."/>
            <person name="Hao G."/>
            <person name="Liu J."/>
            <person name="Yang Y."/>
        </authorList>
    </citation>
    <scope>NUCLEOTIDE SEQUENCE [LARGE SCALE GENOMIC DNA]</scope>
    <source>
        <strain evidence="4">Cfa_2016G</strain>
        <tissue evidence="4">Leaf</tissue>
    </source>
</reference>
<dbReference type="GO" id="GO:0006457">
    <property type="term" value="P:protein folding"/>
    <property type="evidence" value="ECO:0007669"/>
    <property type="project" value="InterPro"/>
</dbReference>
<dbReference type="InterPro" id="IPR036869">
    <property type="entry name" value="J_dom_sf"/>
</dbReference>
<protein>
    <recommendedName>
        <fullName evidence="3">J domain-containing protein</fullName>
    </recommendedName>
</protein>
<dbReference type="CDD" id="cd10747">
    <property type="entry name" value="DnaJ_C"/>
    <property type="match status" value="1"/>
</dbReference>
<feature type="compositionally biased region" description="Polar residues" evidence="2">
    <location>
        <begin position="318"/>
        <end position="327"/>
    </location>
</feature>
<dbReference type="InterPro" id="IPR002939">
    <property type="entry name" value="DnaJ_C"/>
</dbReference>
<dbReference type="FunFam" id="1.10.287.110:FF:000136">
    <property type="entry name" value="DnaJ domain-containing protein Psi"/>
    <property type="match status" value="1"/>
</dbReference>
<dbReference type="SUPFAM" id="SSF46565">
    <property type="entry name" value="Chaperone J-domain"/>
    <property type="match status" value="1"/>
</dbReference>
<accession>A0A5N6KZB4</accession>
<dbReference type="EMBL" id="VIBQ01000031">
    <property type="protein sequence ID" value="KAB8416340.1"/>
    <property type="molecule type" value="Genomic_DNA"/>
</dbReference>
<dbReference type="Pfam" id="PF00226">
    <property type="entry name" value="DnaJ"/>
    <property type="match status" value="1"/>
</dbReference>
<dbReference type="InterPro" id="IPR008971">
    <property type="entry name" value="HSP40/DnaJ_pept-bd"/>
</dbReference>
<dbReference type="Proteomes" id="UP000327013">
    <property type="component" value="Unassembled WGS sequence"/>
</dbReference>
<dbReference type="SUPFAM" id="SSF49493">
    <property type="entry name" value="HSP40/DnaJ peptide-binding domain"/>
    <property type="match status" value="2"/>
</dbReference>
<evidence type="ECO:0000313" key="4">
    <source>
        <dbReference type="EMBL" id="KAB8416340.1"/>
    </source>
</evidence>
<dbReference type="PROSITE" id="PS50076">
    <property type="entry name" value="DNAJ_2"/>
    <property type="match status" value="1"/>
</dbReference>
<dbReference type="GO" id="GO:0051087">
    <property type="term" value="F:protein-folding chaperone binding"/>
    <property type="evidence" value="ECO:0007669"/>
    <property type="project" value="TreeGrafter"/>
</dbReference>
<name>A0A5N6KZB4_9ROSI</name>
<keyword evidence="1" id="KW-0143">Chaperone</keyword>
<dbReference type="Gene3D" id="1.10.287.110">
    <property type="entry name" value="DnaJ domain"/>
    <property type="match status" value="1"/>
</dbReference>
<evidence type="ECO:0000256" key="1">
    <source>
        <dbReference type="ARBA" id="ARBA00023186"/>
    </source>
</evidence>
<feature type="region of interest" description="Disordered" evidence="2">
    <location>
        <begin position="310"/>
        <end position="340"/>
    </location>
</feature>
<dbReference type="Gene3D" id="2.60.260.20">
    <property type="entry name" value="Urease metallochaperone UreE, N-terminal domain"/>
    <property type="match status" value="2"/>
</dbReference>
<sequence>MVAETKLYDALSISPSATPDEIKKAYRKAALKHHPDKNKDNPNAAERFKEVSQAYEILSDPEKRKTYDSYGLDFILRGGPPPPDPNDAGMGGGFPGGAGGYPGGFPGGFGGMPSGGGGGHSFHFSTGGGPGGFSFSSPDDIFSTFFRSGAGGMGGGGMPGGFEDDGDLYAQLNGGRPGSSARRRPRAKTPEVTVVEKQLPVSLEDIFAGTTKRLKIGRKTYDAATNKASTQEKILEVPIKRGLKAGSKIKFPNMGDQIEGGTQDIHFVVQDKPHPTFRRDGDDLRADVELSLKEALTGWSRTVATIDGKNLSVGGSGPTSPTWTENFPGQGMPKSKKPEQRGDFVVGVKIKFPASLTAEQKSKLKEIL</sequence>
<dbReference type="Pfam" id="PF01556">
    <property type="entry name" value="DnaJ_C"/>
    <property type="match status" value="1"/>
</dbReference>
<dbReference type="GO" id="GO:0051082">
    <property type="term" value="F:unfolded protein binding"/>
    <property type="evidence" value="ECO:0007669"/>
    <property type="project" value="InterPro"/>
</dbReference>
<evidence type="ECO:0000256" key="2">
    <source>
        <dbReference type="SAM" id="MobiDB-lite"/>
    </source>
</evidence>
<dbReference type="InterPro" id="IPR018253">
    <property type="entry name" value="DnaJ_domain_CS"/>
</dbReference>
<dbReference type="AlphaFoldDB" id="A0A5N6KZB4"/>
<feature type="domain" description="J" evidence="3">
    <location>
        <begin position="6"/>
        <end position="71"/>
    </location>
</feature>
<dbReference type="PRINTS" id="PR00625">
    <property type="entry name" value="JDOMAIN"/>
</dbReference>
<dbReference type="GO" id="GO:0005829">
    <property type="term" value="C:cytosol"/>
    <property type="evidence" value="ECO:0007669"/>
    <property type="project" value="TreeGrafter"/>
</dbReference>
<dbReference type="FunFam" id="2.60.260.20:FF:000013">
    <property type="entry name" value="DnaJ subfamily B member 11"/>
    <property type="match status" value="1"/>
</dbReference>
<dbReference type="InterPro" id="IPR051339">
    <property type="entry name" value="DnaJ_subfamily_B"/>
</dbReference>
<dbReference type="OrthoDB" id="550424at2759"/>
<dbReference type="PANTHER" id="PTHR24078">
    <property type="entry name" value="DNAJ HOMOLOG SUBFAMILY C MEMBER"/>
    <property type="match status" value="1"/>
</dbReference>
<dbReference type="SMART" id="SM00271">
    <property type="entry name" value="DnaJ"/>
    <property type="match status" value="1"/>
</dbReference>
<proteinExistence type="predicted"/>
<dbReference type="GO" id="GO:0006413">
    <property type="term" value="P:translational initiation"/>
    <property type="evidence" value="ECO:0007669"/>
    <property type="project" value="TreeGrafter"/>
</dbReference>
<organism evidence="4 5">
    <name type="scientific">Carpinus fangiana</name>
    <dbReference type="NCBI Taxonomy" id="176857"/>
    <lineage>
        <taxon>Eukaryota</taxon>
        <taxon>Viridiplantae</taxon>
        <taxon>Streptophyta</taxon>
        <taxon>Embryophyta</taxon>
        <taxon>Tracheophyta</taxon>
        <taxon>Spermatophyta</taxon>
        <taxon>Magnoliopsida</taxon>
        <taxon>eudicotyledons</taxon>
        <taxon>Gunneridae</taxon>
        <taxon>Pentapetalae</taxon>
        <taxon>rosids</taxon>
        <taxon>fabids</taxon>
        <taxon>Fagales</taxon>
        <taxon>Betulaceae</taxon>
        <taxon>Carpinus</taxon>
    </lineage>
</organism>
<evidence type="ECO:0000259" key="3">
    <source>
        <dbReference type="PROSITE" id="PS50076"/>
    </source>
</evidence>
<gene>
    <name evidence="4" type="ORF">FH972_024860</name>
</gene>
<comment type="caution">
    <text evidence="4">The sequence shown here is derived from an EMBL/GenBank/DDBJ whole genome shotgun (WGS) entry which is preliminary data.</text>
</comment>
<evidence type="ECO:0000313" key="5">
    <source>
        <dbReference type="Proteomes" id="UP000327013"/>
    </source>
</evidence>
<keyword evidence="5" id="KW-1185">Reference proteome</keyword>